<gene>
    <name evidence="1" type="ORF">C8D87_109227</name>
</gene>
<evidence type="ECO:0000313" key="2">
    <source>
        <dbReference type="Proteomes" id="UP000248714"/>
    </source>
</evidence>
<name>A0ABX9E135_9PSEU</name>
<dbReference type="EMBL" id="QLTT01000009">
    <property type="protein sequence ID" value="RAS61780.1"/>
    <property type="molecule type" value="Genomic_DNA"/>
</dbReference>
<dbReference type="Proteomes" id="UP000248714">
    <property type="component" value="Unassembled WGS sequence"/>
</dbReference>
<sequence length="53" mass="5680">MAIYPSMDMDLIPVSHSVFAATGAGSSFQDDFMPVVFANGYCYIGMRAAPKIS</sequence>
<accession>A0ABX9E135</accession>
<protein>
    <submittedName>
        <fullName evidence="1">Uncharacterized protein</fullName>
    </submittedName>
</protein>
<keyword evidence="2" id="KW-1185">Reference proteome</keyword>
<comment type="caution">
    <text evidence="1">The sequence shown here is derived from an EMBL/GenBank/DDBJ whole genome shotgun (WGS) entry which is preliminary data.</text>
</comment>
<evidence type="ECO:0000313" key="1">
    <source>
        <dbReference type="EMBL" id="RAS61780.1"/>
    </source>
</evidence>
<organism evidence="1 2">
    <name type="scientific">Lentzea atacamensis</name>
    <dbReference type="NCBI Taxonomy" id="531938"/>
    <lineage>
        <taxon>Bacteria</taxon>
        <taxon>Bacillati</taxon>
        <taxon>Actinomycetota</taxon>
        <taxon>Actinomycetes</taxon>
        <taxon>Pseudonocardiales</taxon>
        <taxon>Pseudonocardiaceae</taxon>
        <taxon>Lentzea</taxon>
    </lineage>
</organism>
<reference evidence="1 2" key="1">
    <citation type="submission" date="2018-06" db="EMBL/GenBank/DDBJ databases">
        <title>Genomic Encyclopedia of Type Strains, Phase IV (KMG-IV): sequencing the most valuable type-strain genomes for metagenomic binning, comparative biology and taxonomic classification.</title>
        <authorList>
            <person name="Goeker M."/>
        </authorList>
    </citation>
    <scope>NUCLEOTIDE SEQUENCE [LARGE SCALE GENOMIC DNA]</scope>
    <source>
        <strain evidence="1 2">DSM 45479</strain>
    </source>
</reference>
<proteinExistence type="predicted"/>